<keyword evidence="3 6" id="KW-0812">Transmembrane</keyword>
<evidence type="ECO:0000256" key="4">
    <source>
        <dbReference type="ARBA" id="ARBA00022989"/>
    </source>
</evidence>
<feature type="transmembrane region" description="Helical" evidence="6">
    <location>
        <begin position="241"/>
        <end position="258"/>
    </location>
</feature>
<keyword evidence="5 6" id="KW-0472">Membrane</keyword>
<dbReference type="PIRSF" id="PIRSF006060">
    <property type="entry name" value="AA_transporter"/>
    <property type="match status" value="1"/>
</dbReference>
<feature type="transmembrane region" description="Helical" evidence="6">
    <location>
        <begin position="168"/>
        <end position="188"/>
    </location>
</feature>
<organism evidence="7 8">
    <name type="scientific">Neohortaea acidophila</name>
    <dbReference type="NCBI Taxonomy" id="245834"/>
    <lineage>
        <taxon>Eukaryota</taxon>
        <taxon>Fungi</taxon>
        <taxon>Dikarya</taxon>
        <taxon>Ascomycota</taxon>
        <taxon>Pezizomycotina</taxon>
        <taxon>Dothideomycetes</taxon>
        <taxon>Dothideomycetidae</taxon>
        <taxon>Mycosphaerellales</taxon>
        <taxon>Teratosphaeriaceae</taxon>
        <taxon>Neohortaea</taxon>
    </lineage>
</organism>
<dbReference type="Pfam" id="PF13520">
    <property type="entry name" value="AA_permease_2"/>
    <property type="match status" value="1"/>
</dbReference>
<feature type="transmembrane region" description="Helical" evidence="6">
    <location>
        <begin position="380"/>
        <end position="398"/>
    </location>
</feature>
<protein>
    <submittedName>
        <fullName evidence="7">Putative amino acid permease</fullName>
    </submittedName>
</protein>
<dbReference type="Gene3D" id="1.20.1740.10">
    <property type="entry name" value="Amino acid/polyamine transporter I"/>
    <property type="match status" value="1"/>
</dbReference>
<dbReference type="GeneID" id="54470715"/>
<dbReference type="GO" id="GO:0022857">
    <property type="term" value="F:transmembrane transporter activity"/>
    <property type="evidence" value="ECO:0007669"/>
    <property type="project" value="InterPro"/>
</dbReference>
<evidence type="ECO:0000256" key="2">
    <source>
        <dbReference type="ARBA" id="ARBA00022448"/>
    </source>
</evidence>
<dbReference type="AlphaFoldDB" id="A0A6A6PS35"/>
<feature type="transmembrane region" description="Helical" evidence="6">
    <location>
        <begin position="481"/>
        <end position="501"/>
    </location>
</feature>
<dbReference type="RefSeq" id="XP_033589044.1">
    <property type="nucleotide sequence ID" value="XM_033729713.1"/>
</dbReference>
<feature type="transmembrane region" description="Helical" evidence="6">
    <location>
        <begin position="200"/>
        <end position="221"/>
    </location>
</feature>
<dbReference type="EMBL" id="MU001636">
    <property type="protein sequence ID" value="KAF2482474.1"/>
    <property type="molecule type" value="Genomic_DNA"/>
</dbReference>
<gene>
    <name evidence="7" type="ORF">BDY17DRAFT_160680</name>
</gene>
<feature type="transmembrane region" description="Helical" evidence="6">
    <location>
        <begin position="404"/>
        <end position="428"/>
    </location>
</feature>
<feature type="transmembrane region" description="Helical" evidence="6">
    <location>
        <begin position="43"/>
        <end position="60"/>
    </location>
</feature>
<reference evidence="7" key="1">
    <citation type="journal article" date="2020" name="Stud. Mycol.">
        <title>101 Dothideomycetes genomes: a test case for predicting lifestyles and emergence of pathogens.</title>
        <authorList>
            <person name="Haridas S."/>
            <person name="Albert R."/>
            <person name="Binder M."/>
            <person name="Bloem J."/>
            <person name="Labutti K."/>
            <person name="Salamov A."/>
            <person name="Andreopoulos B."/>
            <person name="Baker S."/>
            <person name="Barry K."/>
            <person name="Bills G."/>
            <person name="Bluhm B."/>
            <person name="Cannon C."/>
            <person name="Castanera R."/>
            <person name="Culley D."/>
            <person name="Daum C."/>
            <person name="Ezra D."/>
            <person name="Gonzalez J."/>
            <person name="Henrissat B."/>
            <person name="Kuo A."/>
            <person name="Liang C."/>
            <person name="Lipzen A."/>
            <person name="Lutzoni F."/>
            <person name="Magnuson J."/>
            <person name="Mondo S."/>
            <person name="Nolan M."/>
            <person name="Ohm R."/>
            <person name="Pangilinan J."/>
            <person name="Park H.-J."/>
            <person name="Ramirez L."/>
            <person name="Alfaro M."/>
            <person name="Sun H."/>
            <person name="Tritt A."/>
            <person name="Yoshinaga Y."/>
            <person name="Zwiers L.-H."/>
            <person name="Turgeon B."/>
            <person name="Goodwin S."/>
            <person name="Spatafora J."/>
            <person name="Crous P."/>
            <person name="Grigoriev I."/>
        </authorList>
    </citation>
    <scope>NUCLEOTIDE SEQUENCE</scope>
    <source>
        <strain evidence="7">CBS 113389</strain>
    </source>
</reference>
<dbReference type="InterPro" id="IPR002293">
    <property type="entry name" value="AA/rel_permease1"/>
</dbReference>
<dbReference type="PANTHER" id="PTHR45649:SF5">
    <property type="entry name" value="GABA TRANSPORTER (EUROFUNG)-RELATED"/>
    <property type="match status" value="1"/>
</dbReference>
<dbReference type="Proteomes" id="UP000799767">
    <property type="component" value="Unassembled WGS sequence"/>
</dbReference>
<evidence type="ECO:0000313" key="7">
    <source>
        <dbReference type="EMBL" id="KAF2482474.1"/>
    </source>
</evidence>
<accession>A0A6A6PS35</accession>
<evidence type="ECO:0000256" key="3">
    <source>
        <dbReference type="ARBA" id="ARBA00022692"/>
    </source>
</evidence>
<keyword evidence="2" id="KW-0813">Transport</keyword>
<feature type="transmembrane region" description="Helical" evidence="6">
    <location>
        <begin position="333"/>
        <end position="359"/>
    </location>
</feature>
<feature type="transmembrane region" description="Helical" evidence="6">
    <location>
        <begin position="279"/>
        <end position="301"/>
    </location>
</feature>
<dbReference type="PANTHER" id="PTHR45649">
    <property type="entry name" value="AMINO-ACID PERMEASE BAT1"/>
    <property type="match status" value="1"/>
</dbReference>
<feature type="transmembrane region" description="Helical" evidence="6">
    <location>
        <begin position="127"/>
        <end position="148"/>
    </location>
</feature>
<feature type="transmembrane region" description="Helical" evidence="6">
    <location>
        <begin position="80"/>
        <end position="106"/>
    </location>
</feature>
<feature type="transmembrane region" description="Helical" evidence="6">
    <location>
        <begin position="448"/>
        <end position="469"/>
    </location>
</feature>
<proteinExistence type="predicted"/>
<evidence type="ECO:0000256" key="6">
    <source>
        <dbReference type="SAM" id="Phobius"/>
    </source>
</evidence>
<comment type="subcellular location">
    <subcellularLocation>
        <location evidence="1">Membrane</location>
        <topology evidence="1">Multi-pass membrane protein</topology>
    </subcellularLocation>
</comment>
<evidence type="ECO:0000313" key="8">
    <source>
        <dbReference type="Proteomes" id="UP000799767"/>
    </source>
</evidence>
<keyword evidence="4 6" id="KW-1133">Transmembrane helix</keyword>
<name>A0A6A6PS35_9PEZI</name>
<dbReference type="OrthoDB" id="3257095at2759"/>
<evidence type="ECO:0000256" key="1">
    <source>
        <dbReference type="ARBA" id="ARBA00004141"/>
    </source>
</evidence>
<dbReference type="GO" id="GO:0016020">
    <property type="term" value="C:membrane"/>
    <property type="evidence" value="ECO:0007669"/>
    <property type="project" value="UniProtKB-SubCell"/>
</dbReference>
<evidence type="ECO:0000256" key="5">
    <source>
        <dbReference type="ARBA" id="ARBA00023136"/>
    </source>
</evidence>
<sequence length="526" mass="57815">MAIAKIELESGLKDAHEITQEETVQETEIDVTHAQPTRKLERFISFFPIFGFACTVLGSWEGVAAGFGAGLLNGGPVVLVYGYILATIGAMCMSCSIAEMASIVCVSGGQYHWTAKYAPAASNFWGLMQGWLTVFGWLASVSALPYFAGTQIEGLIALNYLGYQPQRWHGTLLIWATMIVPVLINMFARKLLAPFETLGIIMHLSFLPIFIVVLVVLAPHSSPSFVFTDFIGDQSGWTNKGVIFSIGLLTSTYTFTGFDGPLHMGEEVKNARTVVPQTMVLAVLTNGIMALGWMICLLFTIGNVQNALTTRTGYPIIEIFYQATHSLHGTNTLMAMLMLTGYVSLTNSLASVSRLTWAFARDNGLPFSAFFAYVSPKYKIPLRALGLIVVVVFLLSFIQLGSTVAFQGIISLSTLALYASYTLPILFFTVHKLRGRPINYGPWKMGRYGVLVNFFAIAWGVYSCCFLPFPPMLPVANPAELNWSGPVFGFVILLALLDWFLRGRRKHFTLDRVLEEEEVSGSGDGR</sequence>
<keyword evidence="8" id="KW-1185">Reference proteome</keyword>